<feature type="chain" id="PRO_5047499250" evidence="5">
    <location>
        <begin position="21"/>
        <end position="162"/>
    </location>
</feature>
<accession>A0ABV6SX85</accession>
<keyword evidence="3" id="KW-0998">Cell outer membrane</keyword>
<dbReference type="PANTHER" id="PTHR30329:SF21">
    <property type="entry name" value="LIPOPROTEIN YIAD-RELATED"/>
    <property type="match status" value="1"/>
</dbReference>
<evidence type="ECO:0000259" key="6">
    <source>
        <dbReference type="PROSITE" id="PS51123"/>
    </source>
</evidence>
<organism evidence="7 8">
    <name type="scientific">Luteimonas padinae</name>
    <dbReference type="NCBI Taxonomy" id="1714359"/>
    <lineage>
        <taxon>Bacteria</taxon>
        <taxon>Pseudomonadati</taxon>
        <taxon>Pseudomonadota</taxon>
        <taxon>Gammaproteobacteria</taxon>
        <taxon>Lysobacterales</taxon>
        <taxon>Lysobacteraceae</taxon>
        <taxon>Luteimonas</taxon>
    </lineage>
</organism>
<evidence type="ECO:0000256" key="1">
    <source>
        <dbReference type="ARBA" id="ARBA00004442"/>
    </source>
</evidence>
<dbReference type="CDD" id="cd07185">
    <property type="entry name" value="OmpA_C-like"/>
    <property type="match status" value="1"/>
</dbReference>
<dbReference type="PRINTS" id="PR01021">
    <property type="entry name" value="OMPADOMAIN"/>
</dbReference>
<dbReference type="PROSITE" id="PS51257">
    <property type="entry name" value="PROKAR_LIPOPROTEIN"/>
    <property type="match status" value="1"/>
</dbReference>
<dbReference type="Gene3D" id="3.30.1330.60">
    <property type="entry name" value="OmpA-like domain"/>
    <property type="match status" value="1"/>
</dbReference>
<reference evidence="7 8" key="1">
    <citation type="submission" date="2024-09" db="EMBL/GenBank/DDBJ databases">
        <authorList>
            <person name="Sun Q."/>
            <person name="Mori K."/>
        </authorList>
    </citation>
    <scope>NUCLEOTIDE SEQUENCE [LARGE SCALE GENOMIC DNA]</scope>
    <source>
        <strain evidence="7 8">KCTC 52403</strain>
    </source>
</reference>
<dbReference type="InterPro" id="IPR036737">
    <property type="entry name" value="OmpA-like_sf"/>
</dbReference>
<dbReference type="Proteomes" id="UP001589898">
    <property type="component" value="Unassembled WGS sequence"/>
</dbReference>
<evidence type="ECO:0000256" key="4">
    <source>
        <dbReference type="PROSITE-ProRule" id="PRU00473"/>
    </source>
</evidence>
<evidence type="ECO:0000256" key="3">
    <source>
        <dbReference type="ARBA" id="ARBA00023237"/>
    </source>
</evidence>
<dbReference type="Pfam" id="PF00691">
    <property type="entry name" value="OmpA"/>
    <property type="match status" value="1"/>
</dbReference>
<gene>
    <name evidence="7" type="ORF">ACFFFU_09925</name>
</gene>
<dbReference type="InterPro" id="IPR050330">
    <property type="entry name" value="Bact_OuterMem_StrucFunc"/>
</dbReference>
<protein>
    <submittedName>
        <fullName evidence="7">OmpA family protein</fullName>
    </submittedName>
</protein>
<keyword evidence="8" id="KW-1185">Reference proteome</keyword>
<name>A0ABV6SX85_9GAMM</name>
<proteinExistence type="predicted"/>
<dbReference type="EMBL" id="JBHLTF010000031">
    <property type="protein sequence ID" value="MFC0718063.1"/>
    <property type="molecule type" value="Genomic_DNA"/>
</dbReference>
<dbReference type="InterPro" id="IPR006664">
    <property type="entry name" value="OMP_bac"/>
</dbReference>
<evidence type="ECO:0000256" key="5">
    <source>
        <dbReference type="SAM" id="SignalP"/>
    </source>
</evidence>
<comment type="caution">
    <text evidence="7">The sequence shown here is derived from an EMBL/GenBank/DDBJ whole genome shotgun (WGS) entry which is preliminary data.</text>
</comment>
<evidence type="ECO:0000313" key="8">
    <source>
        <dbReference type="Proteomes" id="UP001589898"/>
    </source>
</evidence>
<feature type="domain" description="OmpA-like" evidence="6">
    <location>
        <begin position="36"/>
        <end position="162"/>
    </location>
</feature>
<sequence length="162" mass="16616">MHRYTKPLLAAFATACLATACSTTPPPAPEPAPPAPASFDHTLSGDALFAFGKASVANLSDAGRGELDALAARVLATPGIDVVHVIGHSDRIGRDAANVELSRKRAAAVRDHLVAAGVPADKVTAVGRGSVEPVATCEGERGQALIDCLAPNRRVEVRVIAP</sequence>
<dbReference type="SUPFAM" id="SSF103088">
    <property type="entry name" value="OmpA-like"/>
    <property type="match status" value="1"/>
</dbReference>
<keyword evidence="5" id="KW-0732">Signal</keyword>
<dbReference type="InterPro" id="IPR006665">
    <property type="entry name" value="OmpA-like"/>
</dbReference>
<evidence type="ECO:0000256" key="2">
    <source>
        <dbReference type="ARBA" id="ARBA00023136"/>
    </source>
</evidence>
<dbReference type="RefSeq" id="WP_189494474.1">
    <property type="nucleotide sequence ID" value="NZ_BMZT01000001.1"/>
</dbReference>
<comment type="subcellular location">
    <subcellularLocation>
        <location evidence="1">Cell outer membrane</location>
    </subcellularLocation>
</comment>
<evidence type="ECO:0000313" key="7">
    <source>
        <dbReference type="EMBL" id="MFC0718063.1"/>
    </source>
</evidence>
<dbReference type="PANTHER" id="PTHR30329">
    <property type="entry name" value="STATOR ELEMENT OF FLAGELLAR MOTOR COMPLEX"/>
    <property type="match status" value="1"/>
</dbReference>
<feature type="signal peptide" evidence="5">
    <location>
        <begin position="1"/>
        <end position="20"/>
    </location>
</feature>
<dbReference type="PROSITE" id="PS51123">
    <property type="entry name" value="OMPA_2"/>
    <property type="match status" value="1"/>
</dbReference>
<keyword evidence="2 4" id="KW-0472">Membrane</keyword>